<gene>
    <name evidence="2" type="ORF">METZ01_LOCUS239419</name>
</gene>
<organism evidence="2">
    <name type="scientific">marine metagenome</name>
    <dbReference type="NCBI Taxonomy" id="408172"/>
    <lineage>
        <taxon>unclassified sequences</taxon>
        <taxon>metagenomes</taxon>
        <taxon>ecological metagenomes</taxon>
    </lineage>
</organism>
<dbReference type="EMBL" id="UINC01061220">
    <property type="protein sequence ID" value="SVB86565.1"/>
    <property type="molecule type" value="Genomic_DNA"/>
</dbReference>
<dbReference type="InterPro" id="IPR028250">
    <property type="entry name" value="DsbDN"/>
</dbReference>
<accession>A0A382HHL5</accession>
<evidence type="ECO:0000313" key="2">
    <source>
        <dbReference type="EMBL" id="SVB86565.1"/>
    </source>
</evidence>
<dbReference type="AlphaFoldDB" id="A0A382HHL5"/>
<reference evidence="2" key="1">
    <citation type="submission" date="2018-05" db="EMBL/GenBank/DDBJ databases">
        <authorList>
            <person name="Lanie J.A."/>
            <person name="Ng W.-L."/>
            <person name="Kazmierczak K.M."/>
            <person name="Andrzejewski T.M."/>
            <person name="Davidsen T.M."/>
            <person name="Wayne K.J."/>
            <person name="Tettelin H."/>
            <person name="Glass J.I."/>
            <person name="Rusch D."/>
            <person name="Podicherti R."/>
            <person name="Tsui H.-C.T."/>
            <person name="Winkler M.E."/>
        </authorList>
    </citation>
    <scope>NUCLEOTIDE SEQUENCE</scope>
</reference>
<dbReference type="Pfam" id="PF11412">
    <property type="entry name" value="DsbD_N"/>
    <property type="match status" value="1"/>
</dbReference>
<feature type="domain" description="Thiol:disulfide interchange protein DsbD N-terminal" evidence="1">
    <location>
        <begin position="55"/>
        <end position="156"/>
    </location>
</feature>
<sequence length="194" mass="21673">MKYFTKQVQAFLYQALLTYLVLLNPAKAGPTSEWDSQDFGRVRLISGVSGLGSGAGIELGLEFQLQPGWKIYWRSPGDAGSPPIIETSKSKNLSAIEMKWPWPLRFDEGENLTTVGYLDHIVFPITAYAQNEFQPLALRVYIDYQACKTICIPVSAYAELIVPPGKKDPTQYALLIENFKNYVPIPVNQPSAKI</sequence>
<proteinExistence type="predicted"/>
<protein>
    <recommendedName>
        <fullName evidence="1">Thiol:disulfide interchange protein DsbD N-terminal domain-containing protein</fullName>
    </recommendedName>
</protein>
<evidence type="ECO:0000259" key="1">
    <source>
        <dbReference type="Pfam" id="PF11412"/>
    </source>
</evidence>
<feature type="non-terminal residue" evidence="2">
    <location>
        <position position="194"/>
    </location>
</feature>
<name>A0A382HHL5_9ZZZZ</name>